<evidence type="ECO:0000313" key="2">
    <source>
        <dbReference type="Proteomes" id="UP000281553"/>
    </source>
</evidence>
<protein>
    <submittedName>
        <fullName evidence="1">Uncharacterized protein</fullName>
    </submittedName>
</protein>
<gene>
    <name evidence="1" type="ORF">DILT_LOCUS330</name>
</gene>
<organism evidence="1 2">
    <name type="scientific">Dibothriocephalus latus</name>
    <name type="common">Fish tapeworm</name>
    <name type="synonym">Diphyllobothrium latum</name>
    <dbReference type="NCBI Taxonomy" id="60516"/>
    <lineage>
        <taxon>Eukaryota</taxon>
        <taxon>Metazoa</taxon>
        <taxon>Spiralia</taxon>
        <taxon>Lophotrochozoa</taxon>
        <taxon>Platyhelminthes</taxon>
        <taxon>Cestoda</taxon>
        <taxon>Eucestoda</taxon>
        <taxon>Diphyllobothriidea</taxon>
        <taxon>Diphyllobothriidae</taxon>
        <taxon>Dibothriocephalus</taxon>
    </lineage>
</organism>
<name>A0A3P6P4S8_DIBLA</name>
<dbReference type="AlphaFoldDB" id="A0A3P6P4S8"/>
<keyword evidence="2" id="KW-1185">Reference proteome</keyword>
<dbReference type="Proteomes" id="UP000281553">
    <property type="component" value="Unassembled WGS sequence"/>
</dbReference>
<accession>A0A3P6P4S8</accession>
<reference evidence="1 2" key="1">
    <citation type="submission" date="2018-11" db="EMBL/GenBank/DDBJ databases">
        <authorList>
            <consortium name="Pathogen Informatics"/>
        </authorList>
    </citation>
    <scope>NUCLEOTIDE SEQUENCE [LARGE SCALE GENOMIC DNA]</scope>
</reference>
<proteinExistence type="predicted"/>
<dbReference type="EMBL" id="UYRU01001283">
    <property type="protein sequence ID" value="VDK31402.1"/>
    <property type="molecule type" value="Genomic_DNA"/>
</dbReference>
<evidence type="ECO:0000313" key="1">
    <source>
        <dbReference type="EMBL" id="VDK31402.1"/>
    </source>
</evidence>
<sequence>MFAPAERLRADTKLIGKSAVSLFAEDYQSLVYCQKEDPPRQQATNLAVNSSLCMSKSRRTSAVSQKDVAEPVNLFRQQHRHLLQCLQAVTVRFAD</sequence>